<dbReference type="InterPro" id="IPR022317">
    <property type="entry name" value="TNFR_13B"/>
</dbReference>
<dbReference type="PANTHER" id="PTHR15511:SF2">
    <property type="entry name" value="TUMOR NECROSIS FACTOR RECEPTOR SUPERFAMILY MEMBER 13B"/>
    <property type="match status" value="1"/>
</dbReference>
<evidence type="ECO:0000259" key="2">
    <source>
        <dbReference type="Pfam" id="PF09305"/>
    </source>
</evidence>
<dbReference type="Pfam" id="PF09305">
    <property type="entry name" value="TACI-CRD2"/>
    <property type="match status" value="1"/>
</dbReference>
<protein>
    <recommendedName>
        <fullName evidence="2">TACI cysteine-rich domain-containing protein</fullName>
    </recommendedName>
</protein>
<organism evidence="3 4">
    <name type="scientific">Sphenodon punctatus</name>
    <name type="common">Tuatara</name>
    <name type="synonym">Hatteria punctata</name>
    <dbReference type="NCBI Taxonomy" id="8508"/>
    <lineage>
        <taxon>Eukaryota</taxon>
        <taxon>Metazoa</taxon>
        <taxon>Chordata</taxon>
        <taxon>Craniata</taxon>
        <taxon>Vertebrata</taxon>
        <taxon>Euteleostomi</taxon>
        <taxon>Lepidosauria</taxon>
        <taxon>Sphenodontia</taxon>
        <taxon>Sphenodontidae</taxon>
        <taxon>Sphenodon</taxon>
    </lineage>
</organism>
<feature type="domain" description="TACI cysteine-rich" evidence="2">
    <location>
        <begin position="1"/>
        <end position="39"/>
    </location>
</feature>
<evidence type="ECO:0000256" key="1">
    <source>
        <dbReference type="SAM" id="Phobius"/>
    </source>
</evidence>
<accession>A0A8D0G845</accession>
<dbReference type="GO" id="GO:0002244">
    <property type="term" value="P:hematopoietic progenitor cell differentiation"/>
    <property type="evidence" value="ECO:0007669"/>
    <property type="project" value="TreeGrafter"/>
</dbReference>
<reference evidence="3" key="1">
    <citation type="submission" date="2025-08" db="UniProtKB">
        <authorList>
            <consortium name="Ensembl"/>
        </authorList>
    </citation>
    <scope>IDENTIFICATION</scope>
</reference>
<keyword evidence="1" id="KW-0472">Membrane</keyword>
<evidence type="ECO:0000313" key="3">
    <source>
        <dbReference type="Ensembl" id="ENSSPUP00000004705.1"/>
    </source>
</evidence>
<dbReference type="Proteomes" id="UP000694392">
    <property type="component" value="Unplaced"/>
</dbReference>
<proteinExistence type="predicted"/>
<dbReference type="AlphaFoldDB" id="A0A8D0G845"/>
<dbReference type="GO" id="GO:0001782">
    <property type="term" value="P:B cell homeostasis"/>
    <property type="evidence" value="ECO:0007669"/>
    <property type="project" value="TreeGrafter"/>
</dbReference>
<dbReference type="SUPFAM" id="SSF57586">
    <property type="entry name" value="TNF receptor-like"/>
    <property type="match status" value="1"/>
</dbReference>
<dbReference type="PRINTS" id="PR01963">
    <property type="entry name" value="TNFACTORR13B"/>
</dbReference>
<keyword evidence="1" id="KW-1133">Transmembrane helix</keyword>
<keyword evidence="4" id="KW-1185">Reference proteome</keyword>
<dbReference type="PANTHER" id="PTHR15511">
    <property type="entry name" value="TUMOR NECROSIS FACTOR RECEPTOR SUPERFAMILY MEMBER 13B"/>
    <property type="match status" value="1"/>
</dbReference>
<dbReference type="GO" id="GO:0030889">
    <property type="term" value="P:negative regulation of B cell proliferation"/>
    <property type="evidence" value="ECO:0007669"/>
    <property type="project" value="TreeGrafter"/>
</dbReference>
<keyword evidence="1" id="KW-0812">Transmembrane</keyword>
<name>A0A8D0G845_SPHPU</name>
<dbReference type="Ensembl" id="ENSSPUT00000004994.1">
    <property type="protein sequence ID" value="ENSSPUP00000004705.1"/>
    <property type="gene ID" value="ENSSPUG00000003638.1"/>
</dbReference>
<dbReference type="OMA" id="CKEGCFK"/>
<feature type="transmembrane region" description="Helical" evidence="1">
    <location>
        <begin position="62"/>
        <end position="83"/>
    </location>
</feature>
<sequence>MECNRHEGFYYDDLLRNCNDCSTICGQHPWQCVSFCESKLATTSPTAATLVQKPGRDQDQWLVFYMLLGLCFCMLICSLLLAWTHFKKKGREASCHPNAVPCHKREDSTKDCLVEAGSIGRGSTGSQTPKPVETCGFCFPETRTAMQETAAGHSNVGHLRPSEATAHAGISSTGCAGATPTSEEGHFQIICSPSQEKTPAM</sequence>
<dbReference type="GeneTree" id="ENSGT00390000013910"/>
<dbReference type="GO" id="GO:0005886">
    <property type="term" value="C:plasma membrane"/>
    <property type="evidence" value="ECO:0007669"/>
    <property type="project" value="InterPro"/>
</dbReference>
<dbReference type="InterPro" id="IPR015384">
    <property type="entry name" value="TACI_Cys-rich-dom"/>
</dbReference>
<evidence type="ECO:0000313" key="4">
    <source>
        <dbReference type="Proteomes" id="UP000694392"/>
    </source>
</evidence>
<reference evidence="3" key="2">
    <citation type="submission" date="2025-09" db="UniProtKB">
        <authorList>
            <consortium name="Ensembl"/>
        </authorList>
    </citation>
    <scope>IDENTIFICATION</scope>
</reference>
<dbReference type="Gene3D" id="4.10.1290.10">
    <property type="entry name" value="Tumor necrosis factor receptor superfamily"/>
    <property type="match status" value="1"/>
</dbReference>